<dbReference type="PANTHER" id="PTHR46018:SF4">
    <property type="entry name" value="METALLO-HYDROLASE YHFI-RELATED"/>
    <property type="match status" value="1"/>
</dbReference>
<feature type="compositionally biased region" description="Basic and acidic residues" evidence="1">
    <location>
        <begin position="44"/>
        <end position="54"/>
    </location>
</feature>
<dbReference type="InterPro" id="IPR036866">
    <property type="entry name" value="RibonucZ/Hydroxyglut_hydro"/>
</dbReference>
<comment type="caution">
    <text evidence="3">The sequence shown here is derived from an EMBL/GenBank/DDBJ whole genome shotgun (WGS) entry which is preliminary data.</text>
</comment>
<protein>
    <submittedName>
        <fullName evidence="3">MBL fold metallo-hydrolase</fullName>
    </submittedName>
</protein>
<dbReference type="Gene3D" id="3.60.15.10">
    <property type="entry name" value="Ribonuclease Z/Hydroxyacylglutathione hydrolase-like"/>
    <property type="match status" value="1"/>
</dbReference>
<dbReference type="Proteomes" id="UP000322634">
    <property type="component" value="Unassembled WGS sequence"/>
</dbReference>
<dbReference type="CDD" id="cd07716">
    <property type="entry name" value="RNaseZ_short-form-like_MBL-fold"/>
    <property type="match status" value="1"/>
</dbReference>
<evidence type="ECO:0000256" key="1">
    <source>
        <dbReference type="SAM" id="MobiDB-lite"/>
    </source>
</evidence>
<evidence type="ECO:0000313" key="4">
    <source>
        <dbReference type="Proteomes" id="UP000322634"/>
    </source>
</evidence>
<dbReference type="EMBL" id="VSFF01000002">
    <property type="protein sequence ID" value="TYC17292.1"/>
    <property type="molecule type" value="Genomic_DNA"/>
</dbReference>
<dbReference type="AlphaFoldDB" id="A0A5D0UI17"/>
<keyword evidence="3" id="KW-0378">Hydrolase</keyword>
<feature type="domain" description="Metallo-beta-lactamase" evidence="2">
    <location>
        <begin position="81"/>
        <end position="260"/>
    </location>
</feature>
<feature type="region of interest" description="Disordered" evidence="1">
    <location>
        <begin position="35"/>
        <end position="57"/>
    </location>
</feature>
<accession>A0A5D0UI17</accession>
<dbReference type="Pfam" id="PF12706">
    <property type="entry name" value="Lactamase_B_2"/>
    <property type="match status" value="1"/>
</dbReference>
<sequence>MTRPCTAVSPSLGHHAARIPIALPAADRRRLECRGRAGHTGVKRRPEQGSERLIPRGHKGGVSVRVTVIGCSGSFPGPDSPASSYLIEAEGYALVLDLGNGALGSLQRFRSLYEIDAVCISHLHADHCLDLCGYWVARTYRPNGPAPRIPVHGPEDTARRMAQAYDLDPEPGMSGAFDFRTLRRGPYEIGPFRVTTALMPHPVEAYAFRIEYGGRTLAYSGDTGASETLIELARDADLFLCEASFLEGPGLPPGLHLTGREAGEHAARAGAGRLVLTHLVPWNDADVSLKEARDSGYEGPIDLAEVGARYTL</sequence>
<name>A0A5D0UI17_9ACTN</name>
<reference evidence="3 4" key="1">
    <citation type="submission" date="2019-08" db="EMBL/GenBank/DDBJ databases">
        <title>Actinomadura sp. nov. CYP1-5 isolated from mountain soil.</title>
        <authorList>
            <person name="Songsumanus A."/>
            <person name="Kuncharoen N."/>
            <person name="Kudo T."/>
            <person name="Yuki M."/>
            <person name="Igarashi Y."/>
            <person name="Tanasupawat S."/>
        </authorList>
    </citation>
    <scope>NUCLEOTIDE SEQUENCE [LARGE SCALE GENOMIC DNA]</scope>
    <source>
        <strain evidence="3 4">GKU157</strain>
    </source>
</reference>
<proteinExistence type="predicted"/>
<dbReference type="SUPFAM" id="SSF56281">
    <property type="entry name" value="Metallo-hydrolase/oxidoreductase"/>
    <property type="match status" value="1"/>
</dbReference>
<organism evidence="3 4">
    <name type="scientific">Actinomadura syzygii</name>
    <dbReference type="NCBI Taxonomy" id="1427538"/>
    <lineage>
        <taxon>Bacteria</taxon>
        <taxon>Bacillati</taxon>
        <taxon>Actinomycetota</taxon>
        <taxon>Actinomycetes</taxon>
        <taxon>Streptosporangiales</taxon>
        <taxon>Thermomonosporaceae</taxon>
        <taxon>Actinomadura</taxon>
    </lineage>
</organism>
<dbReference type="SMART" id="SM00849">
    <property type="entry name" value="Lactamase_B"/>
    <property type="match status" value="1"/>
</dbReference>
<evidence type="ECO:0000313" key="3">
    <source>
        <dbReference type="EMBL" id="TYC17292.1"/>
    </source>
</evidence>
<evidence type="ECO:0000259" key="2">
    <source>
        <dbReference type="SMART" id="SM00849"/>
    </source>
</evidence>
<dbReference type="PANTHER" id="PTHR46018">
    <property type="entry name" value="ZINC PHOSPHODIESTERASE ELAC PROTEIN 1"/>
    <property type="match status" value="1"/>
</dbReference>
<dbReference type="GO" id="GO:0042781">
    <property type="term" value="F:3'-tRNA processing endoribonuclease activity"/>
    <property type="evidence" value="ECO:0007669"/>
    <property type="project" value="TreeGrafter"/>
</dbReference>
<keyword evidence="4" id="KW-1185">Reference proteome</keyword>
<dbReference type="InterPro" id="IPR001279">
    <property type="entry name" value="Metallo-B-lactamas"/>
</dbReference>
<gene>
    <name evidence="3" type="ORF">FXF65_04530</name>
</gene>
<dbReference type="OrthoDB" id="9800940at2"/>